<dbReference type="AlphaFoldDB" id="A0A7V8RB73"/>
<evidence type="ECO:0000313" key="6">
    <source>
        <dbReference type="EMBL" id="MBA1373232.1"/>
    </source>
</evidence>
<dbReference type="InterPro" id="IPR044665">
    <property type="entry name" value="E_coli_cyclophilin_A-like"/>
</dbReference>
<dbReference type="GO" id="GO:0003755">
    <property type="term" value="F:peptidyl-prolyl cis-trans isomerase activity"/>
    <property type="evidence" value="ECO:0007669"/>
    <property type="project" value="UniProtKB-KW"/>
</dbReference>
<reference evidence="6 7" key="1">
    <citation type="journal article" date="1994" name="Int. J. Syst. Bacteriol.">
        <title>Phylogenetic positions of novel aerobic, bacteriochlorophyll a-containing bacteria and description of Roseococcus thiosulfatophilus gen. nov., sp. nov., Erythromicrobium ramosum gen. nov., sp. nov., and Erythrobacter litoralis sp. nov.</title>
        <authorList>
            <person name="Yurkov V."/>
            <person name="Stackebrandt E."/>
            <person name="Holmes A."/>
            <person name="Fuerst J.A."/>
            <person name="Hugenholtz P."/>
            <person name="Golecki J."/>
            <person name="Gad'on N."/>
            <person name="Gorlenko V.M."/>
            <person name="Kompantseva E.I."/>
            <person name="Drews G."/>
        </authorList>
    </citation>
    <scope>NUCLEOTIDE SEQUENCE [LARGE SCALE GENOMIC DNA]</scope>
    <source>
        <strain evidence="6 7">KR-99</strain>
    </source>
</reference>
<feature type="signal peptide" evidence="4">
    <location>
        <begin position="1"/>
        <end position="24"/>
    </location>
</feature>
<evidence type="ECO:0000256" key="2">
    <source>
        <dbReference type="ARBA" id="ARBA00023110"/>
    </source>
</evidence>
<keyword evidence="7" id="KW-1185">Reference proteome</keyword>
<keyword evidence="4" id="KW-0732">Signal</keyword>
<name>A0A7V8RB73_9SPHN</name>
<keyword evidence="3 6" id="KW-0413">Isomerase</keyword>
<dbReference type="SUPFAM" id="SSF50891">
    <property type="entry name" value="Cyclophilin-like"/>
    <property type="match status" value="1"/>
</dbReference>
<sequence>MTATRLRSTALRFAASLLPLTLLAASEPPPANPGPGDIIAAAPQGDWARIPADDLLVMDLAPDAKGRPRRVVIQLMPAPFSSGWVSNIRKLAAVHWWDDAAIVRVQDNYVVQWGDPDAEDEAKAKPLPAGIAKVPEGEYVFDRKGVNIAAGNSGSEPWTGPDAYAKALGFSGGWPLAGNDDHVWPVHCYGMVGVGRNLSPDTGSGAELYTVIGHAPRHLDRNIALVGRVVEGIEHMSSLPRGTGALGFYESPEERTVIRSVRLATELPEAERPRLEYLNSSSESFVAYARARANRKDAFFNIPAGGADICNIPVPIRKITQ</sequence>
<evidence type="ECO:0000256" key="3">
    <source>
        <dbReference type="ARBA" id="ARBA00023235"/>
    </source>
</evidence>
<dbReference type="Proteomes" id="UP000589292">
    <property type="component" value="Unassembled WGS sequence"/>
</dbReference>
<gene>
    <name evidence="6" type="ORF">FG486_02685</name>
</gene>
<dbReference type="RefSeq" id="WP_181266342.1">
    <property type="nucleotide sequence ID" value="NZ_BAAAGB010000002.1"/>
</dbReference>
<protein>
    <recommendedName>
        <fullName evidence="1">peptidylprolyl isomerase</fullName>
        <ecNumber evidence="1">5.2.1.8</ecNumber>
    </recommendedName>
</protein>
<dbReference type="PANTHER" id="PTHR43246">
    <property type="entry name" value="PEPTIDYL-PROLYL CIS-TRANS ISOMERASE CYP38, CHLOROPLASTIC"/>
    <property type="match status" value="1"/>
</dbReference>
<organism evidence="6 7">
    <name type="scientific">Sphingomonas ursincola</name>
    <dbReference type="NCBI Taxonomy" id="56361"/>
    <lineage>
        <taxon>Bacteria</taxon>
        <taxon>Pseudomonadati</taxon>
        <taxon>Pseudomonadota</taxon>
        <taxon>Alphaproteobacteria</taxon>
        <taxon>Sphingomonadales</taxon>
        <taxon>Sphingomonadaceae</taxon>
        <taxon>Sphingomonas</taxon>
    </lineage>
</organism>
<dbReference type="EMBL" id="VDES01000001">
    <property type="protein sequence ID" value="MBA1373232.1"/>
    <property type="molecule type" value="Genomic_DNA"/>
</dbReference>
<evidence type="ECO:0000256" key="4">
    <source>
        <dbReference type="SAM" id="SignalP"/>
    </source>
</evidence>
<keyword evidence="2" id="KW-0697">Rotamase</keyword>
<feature type="domain" description="PPIase cyclophilin-type" evidence="5">
    <location>
        <begin position="85"/>
        <end position="261"/>
    </location>
</feature>
<dbReference type="InterPro" id="IPR029000">
    <property type="entry name" value="Cyclophilin-like_dom_sf"/>
</dbReference>
<evidence type="ECO:0000256" key="1">
    <source>
        <dbReference type="ARBA" id="ARBA00013194"/>
    </source>
</evidence>
<evidence type="ECO:0000313" key="7">
    <source>
        <dbReference type="Proteomes" id="UP000589292"/>
    </source>
</evidence>
<dbReference type="InterPro" id="IPR002130">
    <property type="entry name" value="Cyclophilin-type_PPIase_dom"/>
</dbReference>
<evidence type="ECO:0000259" key="5">
    <source>
        <dbReference type="Pfam" id="PF00160"/>
    </source>
</evidence>
<comment type="caution">
    <text evidence="6">The sequence shown here is derived from an EMBL/GenBank/DDBJ whole genome shotgun (WGS) entry which is preliminary data.</text>
</comment>
<accession>A0A7V8RB73</accession>
<dbReference type="Pfam" id="PF00160">
    <property type="entry name" value="Pro_isomerase"/>
    <property type="match status" value="1"/>
</dbReference>
<dbReference type="Gene3D" id="2.40.100.10">
    <property type="entry name" value="Cyclophilin-like"/>
    <property type="match status" value="1"/>
</dbReference>
<proteinExistence type="predicted"/>
<feature type="chain" id="PRO_5031411151" description="peptidylprolyl isomerase" evidence="4">
    <location>
        <begin position="25"/>
        <end position="321"/>
    </location>
</feature>
<dbReference type="EC" id="5.2.1.8" evidence="1"/>